<gene>
    <name evidence="1" type="ORF">F4Y08_03830</name>
</gene>
<dbReference type="AlphaFoldDB" id="A0A6B1DQG3"/>
<dbReference type="EMBL" id="VXPY01000023">
    <property type="protein sequence ID" value="MYD89457.1"/>
    <property type="molecule type" value="Genomic_DNA"/>
</dbReference>
<protein>
    <submittedName>
        <fullName evidence="1">Uncharacterized protein</fullName>
    </submittedName>
</protein>
<organism evidence="1">
    <name type="scientific">Caldilineaceae bacterium SB0662_bin_9</name>
    <dbReference type="NCBI Taxonomy" id="2605258"/>
    <lineage>
        <taxon>Bacteria</taxon>
        <taxon>Bacillati</taxon>
        <taxon>Chloroflexota</taxon>
        <taxon>Caldilineae</taxon>
        <taxon>Caldilineales</taxon>
        <taxon>Caldilineaceae</taxon>
    </lineage>
</organism>
<accession>A0A6B1DQG3</accession>
<sequence length="83" mass="9283">MGIYSLSAVHDWLQAQGRTELGPEILQIGEVGDWTICVSRMLAKGAKICQTLRERCRLTSRLTDLEAMVTAEWRRALDAAAYS</sequence>
<evidence type="ECO:0000313" key="1">
    <source>
        <dbReference type="EMBL" id="MYD89457.1"/>
    </source>
</evidence>
<name>A0A6B1DQG3_9CHLR</name>
<comment type="caution">
    <text evidence="1">The sequence shown here is derived from an EMBL/GenBank/DDBJ whole genome shotgun (WGS) entry which is preliminary data.</text>
</comment>
<proteinExistence type="predicted"/>
<reference evidence="1" key="1">
    <citation type="submission" date="2019-09" db="EMBL/GenBank/DDBJ databases">
        <title>Characterisation of the sponge microbiome using genome-centric metagenomics.</title>
        <authorList>
            <person name="Engelberts J.P."/>
            <person name="Robbins S.J."/>
            <person name="De Goeij J.M."/>
            <person name="Aranda M."/>
            <person name="Bell S.C."/>
            <person name="Webster N.S."/>
        </authorList>
    </citation>
    <scope>NUCLEOTIDE SEQUENCE</scope>
    <source>
        <strain evidence="1">SB0662_bin_9</strain>
    </source>
</reference>